<dbReference type="Proteomes" id="UP001381174">
    <property type="component" value="Unassembled WGS sequence"/>
</dbReference>
<sequence length="148" mass="16902">MLPRSFRLQLTVAHERRAYAETLDFDMPHHEGLISWLRSFPPDRLTAMSAFASHRLERFRSKLPLATGGIEKLGALPALAALVVQFKDMQWPPHPSWTQIVLFAGLMFFYWLCMLLLSQRFRLELYDALLRKALDAGAAGRVIPPPIS</sequence>
<keyword evidence="1" id="KW-1133">Transmembrane helix</keyword>
<feature type="transmembrane region" description="Helical" evidence="1">
    <location>
        <begin position="96"/>
        <end position="117"/>
    </location>
</feature>
<reference evidence="2 3" key="1">
    <citation type="journal article" date="2014" name="Int. J. Syst. Evol. Microbiol.">
        <title>Fulvimonas yonginensis sp. nov., isolated from greenhouse soil, and emended description of the genus Fulvimonas.</title>
        <authorList>
            <person name="Ahn J.H."/>
            <person name="Kim S.J."/>
            <person name="Weon H.Y."/>
            <person name="Hong S.B."/>
            <person name="Seok S.J."/>
            <person name="Kwon S.W."/>
        </authorList>
    </citation>
    <scope>NUCLEOTIDE SEQUENCE [LARGE SCALE GENOMIC DNA]</scope>
    <source>
        <strain evidence="2 3">KACC 16952</strain>
    </source>
</reference>
<name>A0ABU8JCB6_9GAMM</name>
<comment type="caution">
    <text evidence="2">The sequence shown here is derived from an EMBL/GenBank/DDBJ whole genome shotgun (WGS) entry which is preliminary data.</text>
</comment>
<keyword evidence="1" id="KW-0812">Transmembrane</keyword>
<evidence type="ECO:0000256" key="1">
    <source>
        <dbReference type="SAM" id="Phobius"/>
    </source>
</evidence>
<proteinExistence type="predicted"/>
<accession>A0ABU8JCB6</accession>
<organism evidence="2 3">
    <name type="scientific">Fulvimonas yonginensis</name>
    <dbReference type="NCBI Taxonomy" id="1495200"/>
    <lineage>
        <taxon>Bacteria</taxon>
        <taxon>Pseudomonadati</taxon>
        <taxon>Pseudomonadota</taxon>
        <taxon>Gammaproteobacteria</taxon>
        <taxon>Lysobacterales</taxon>
        <taxon>Rhodanobacteraceae</taxon>
        <taxon>Fulvimonas</taxon>
    </lineage>
</organism>
<dbReference type="EMBL" id="JBBBNY010000006">
    <property type="protein sequence ID" value="MEI7037206.1"/>
    <property type="molecule type" value="Genomic_DNA"/>
</dbReference>
<keyword evidence="1" id="KW-0472">Membrane</keyword>
<keyword evidence="3" id="KW-1185">Reference proteome</keyword>
<protein>
    <submittedName>
        <fullName evidence="2">Uncharacterized protein</fullName>
    </submittedName>
</protein>
<evidence type="ECO:0000313" key="2">
    <source>
        <dbReference type="EMBL" id="MEI7037206.1"/>
    </source>
</evidence>
<evidence type="ECO:0000313" key="3">
    <source>
        <dbReference type="Proteomes" id="UP001381174"/>
    </source>
</evidence>
<gene>
    <name evidence="2" type="ORF">WAT24_10600</name>
</gene>